<dbReference type="PANTHER" id="PTHR32071">
    <property type="entry name" value="TRANSCRIPTIONAL REGULATORY PROTEIN"/>
    <property type="match status" value="1"/>
</dbReference>
<evidence type="ECO:0000256" key="4">
    <source>
        <dbReference type="ARBA" id="ARBA00023125"/>
    </source>
</evidence>
<dbReference type="PROSITE" id="PS00675">
    <property type="entry name" value="SIGMA54_INTERACT_1"/>
    <property type="match status" value="1"/>
</dbReference>
<dbReference type="InterPro" id="IPR025662">
    <property type="entry name" value="Sigma_54_int_dom_ATP-bd_1"/>
</dbReference>
<dbReference type="InterPro" id="IPR002078">
    <property type="entry name" value="Sigma_54_int"/>
</dbReference>
<dbReference type="GO" id="GO:0006355">
    <property type="term" value="P:regulation of DNA-templated transcription"/>
    <property type="evidence" value="ECO:0007669"/>
    <property type="project" value="InterPro"/>
</dbReference>
<accession>A0A315EUV2</accession>
<dbReference type="Gene3D" id="1.10.8.60">
    <property type="match status" value="1"/>
</dbReference>
<dbReference type="RefSeq" id="WP_108359722.1">
    <property type="nucleotide sequence ID" value="NZ_NESP01000001.1"/>
</dbReference>
<dbReference type="Proteomes" id="UP000251341">
    <property type="component" value="Unassembled WGS sequence"/>
</dbReference>
<dbReference type="Gene3D" id="3.40.50.300">
    <property type="entry name" value="P-loop containing nucleotide triphosphate hydrolases"/>
    <property type="match status" value="1"/>
</dbReference>
<dbReference type="InterPro" id="IPR009057">
    <property type="entry name" value="Homeodomain-like_sf"/>
</dbReference>
<dbReference type="SMART" id="SM00382">
    <property type="entry name" value="AAA"/>
    <property type="match status" value="1"/>
</dbReference>
<evidence type="ECO:0000259" key="6">
    <source>
        <dbReference type="PROSITE" id="PS50045"/>
    </source>
</evidence>
<dbReference type="Pfam" id="PF02954">
    <property type="entry name" value="HTH_8"/>
    <property type="match status" value="1"/>
</dbReference>
<dbReference type="InterPro" id="IPR025943">
    <property type="entry name" value="Sigma_54_int_dom_ATP-bd_2"/>
</dbReference>
<name>A0A315EUV2_9BURK</name>
<comment type="caution">
    <text evidence="7">The sequence shown here is derived from an EMBL/GenBank/DDBJ whole genome shotgun (WGS) entry which is preliminary data.</text>
</comment>
<dbReference type="Gene3D" id="1.10.10.60">
    <property type="entry name" value="Homeodomain-like"/>
    <property type="match status" value="1"/>
</dbReference>
<dbReference type="FunFam" id="3.40.50.300:FF:000006">
    <property type="entry name" value="DNA-binding transcriptional regulator NtrC"/>
    <property type="match status" value="1"/>
</dbReference>
<keyword evidence="8" id="KW-1185">Reference proteome</keyword>
<dbReference type="AlphaFoldDB" id="A0A315EUV2"/>
<dbReference type="InterPro" id="IPR025944">
    <property type="entry name" value="Sigma_54_int_dom_CS"/>
</dbReference>
<keyword evidence="5" id="KW-0804">Transcription</keyword>
<reference evidence="7 8" key="1">
    <citation type="submission" date="2017-04" db="EMBL/GenBank/DDBJ databases">
        <title>Unexpected and diverse lifestyles within the genus Limnohabitans.</title>
        <authorList>
            <person name="Kasalicky V."/>
            <person name="Mehrshad M."/>
            <person name="Andrei S.-A."/>
            <person name="Salcher M."/>
            <person name="Kratochvilova H."/>
            <person name="Simek K."/>
            <person name="Ghai R."/>
        </authorList>
    </citation>
    <scope>NUCLEOTIDE SEQUENCE [LARGE SCALE GENOMIC DNA]</scope>
    <source>
        <strain evidence="7 8">MWH-C5</strain>
    </source>
</reference>
<dbReference type="Pfam" id="PF25601">
    <property type="entry name" value="AAA_lid_14"/>
    <property type="match status" value="1"/>
</dbReference>
<proteinExistence type="predicted"/>
<dbReference type="GO" id="GO:0005524">
    <property type="term" value="F:ATP binding"/>
    <property type="evidence" value="ECO:0007669"/>
    <property type="project" value="UniProtKB-KW"/>
</dbReference>
<gene>
    <name evidence="7" type="ORF">B9Z44_09590</name>
</gene>
<evidence type="ECO:0000256" key="2">
    <source>
        <dbReference type="ARBA" id="ARBA00022840"/>
    </source>
</evidence>
<dbReference type="PROSITE" id="PS00688">
    <property type="entry name" value="SIGMA54_INTERACT_3"/>
    <property type="match status" value="1"/>
</dbReference>
<sequence>MKPTTNFIGSSESAATLRQLVATMANSNATVMITGESGTGKELLARLLHEQSDRCGANFVPINCAAIPKDLLESELFGHRKGAFTGAVADRIGRFELAHGGTIFLDEIGDMSLDMQVKLLRVLQERTVDPIGGTRQVQVDVRVVAATHRDLETEIAAGRFREDLYYRLNVLPMVTPPLRERNDDVAELLGFFAKKCVNFGKQPIRFKADFMTALQKYPWPGNVRELSNLVDRFSTLYAGQELDLRAIPPTLLPRGLVSAQAELQAQAPLLAKLEMTPPPEVLAEMNEQPEEEENEIEGIIMLAQGMPHLPPEGLSLKERMAQIERSIIEQALTRNSGNVSRTAKLLNLQRTTLIEKINKYDLRSAA</sequence>
<keyword evidence="2" id="KW-0067">ATP-binding</keyword>
<organism evidence="7 8">
    <name type="scientific">Limnohabitans curvus</name>
    <dbReference type="NCBI Taxonomy" id="323423"/>
    <lineage>
        <taxon>Bacteria</taxon>
        <taxon>Pseudomonadati</taxon>
        <taxon>Pseudomonadota</taxon>
        <taxon>Betaproteobacteria</taxon>
        <taxon>Burkholderiales</taxon>
        <taxon>Comamonadaceae</taxon>
        <taxon>Limnohabitans</taxon>
    </lineage>
</organism>
<dbReference type="InterPro" id="IPR027417">
    <property type="entry name" value="P-loop_NTPase"/>
</dbReference>
<dbReference type="GO" id="GO:0043565">
    <property type="term" value="F:sequence-specific DNA binding"/>
    <property type="evidence" value="ECO:0007669"/>
    <property type="project" value="InterPro"/>
</dbReference>
<dbReference type="PANTHER" id="PTHR32071:SF117">
    <property type="entry name" value="PTS-DEPENDENT DIHYDROXYACETONE KINASE OPERON REGULATORY PROTEIN-RELATED"/>
    <property type="match status" value="1"/>
</dbReference>
<dbReference type="SUPFAM" id="SSF46689">
    <property type="entry name" value="Homeodomain-like"/>
    <property type="match status" value="1"/>
</dbReference>
<dbReference type="PROSITE" id="PS50045">
    <property type="entry name" value="SIGMA54_INTERACT_4"/>
    <property type="match status" value="1"/>
</dbReference>
<dbReference type="InterPro" id="IPR002197">
    <property type="entry name" value="HTH_Fis"/>
</dbReference>
<dbReference type="InterPro" id="IPR058031">
    <property type="entry name" value="AAA_lid_NorR"/>
</dbReference>
<evidence type="ECO:0000256" key="1">
    <source>
        <dbReference type="ARBA" id="ARBA00022741"/>
    </source>
</evidence>
<dbReference type="PRINTS" id="PR01590">
    <property type="entry name" value="HTHFIS"/>
</dbReference>
<keyword evidence="4" id="KW-0238">DNA-binding</keyword>
<feature type="domain" description="Sigma-54 factor interaction" evidence="6">
    <location>
        <begin position="7"/>
        <end position="235"/>
    </location>
</feature>
<keyword evidence="1" id="KW-0547">Nucleotide-binding</keyword>
<dbReference type="PROSITE" id="PS00676">
    <property type="entry name" value="SIGMA54_INTERACT_2"/>
    <property type="match status" value="1"/>
</dbReference>
<dbReference type="InterPro" id="IPR003593">
    <property type="entry name" value="AAA+_ATPase"/>
</dbReference>
<protein>
    <submittedName>
        <fullName evidence="7">Sigma-54-dependent Fis family transcriptional regulator</fullName>
    </submittedName>
</protein>
<evidence type="ECO:0000256" key="5">
    <source>
        <dbReference type="ARBA" id="ARBA00023163"/>
    </source>
</evidence>
<dbReference type="SUPFAM" id="SSF52540">
    <property type="entry name" value="P-loop containing nucleoside triphosphate hydrolases"/>
    <property type="match status" value="1"/>
</dbReference>
<evidence type="ECO:0000313" key="7">
    <source>
        <dbReference type="EMBL" id="PUE59804.1"/>
    </source>
</evidence>
<dbReference type="CDD" id="cd00009">
    <property type="entry name" value="AAA"/>
    <property type="match status" value="1"/>
</dbReference>
<evidence type="ECO:0000313" key="8">
    <source>
        <dbReference type="Proteomes" id="UP000251341"/>
    </source>
</evidence>
<dbReference type="EMBL" id="NESP01000001">
    <property type="protein sequence ID" value="PUE59804.1"/>
    <property type="molecule type" value="Genomic_DNA"/>
</dbReference>
<dbReference type="Pfam" id="PF00158">
    <property type="entry name" value="Sigma54_activat"/>
    <property type="match status" value="1"/>
</dbReference>
<keyword evidence="3" id="KW-0805">Transcription regulation</keyword>
<evidence type="ECO:0000256" key="3">
    <source>
        <dbReference type="ARBA" id="ARBA00023015"/>
    </source>
</evidence>